<gene>
    <name evidence="2" type="ORF">XM53_19710</name>
</gene>
<dbReference type="PATRIC" id="fig|1641875.4.peg.2483"/>
<comment type="caution">
    <text evidence="2">The sequence shown here is derived from an EMBL/GenBank/DDBJ whole genome shotgun (WGS) entry which is preliminary data.</text>
</comment>
<dbReference type="EMBL" id="LAXJ01000027">
    <property type="protein sequence ID" value="KRS10759.1"/>
    <property type="molecule type" value="Genomic_DNA"/>
</dbReference>
<protein>
    <submittedName>
        <fullName evidence="2">Uncharacterized protein</fullName>
    </submittedName>
</protein>
<proteinExistence type="predicted"/>
<dbReference type="STRING" id="1641875.XM53_19710"/>
<sequence length="198" mass="21133">MSFRAFMIATLAAISVSGHAMAAPEAVPLRGDITLGGGDFSTGGGITVAVEPRRAVDGQLALCGVWAQSERLTAYVRPHVRDLLAPGTLAVDGQVVLHDLRVFNEVAPAESYVGAPATCMGTGLPYRDAARVEIRIPRRAVVRERDSDGIGVEIWFMPATGENLALTSGSILPARWTRFTSPGDQYDTTRPEENPSQD</sequence>
<keyword evidence="1" id="KW-0732">Signal</keyword>
<evidence type="ECO:0000256" key="1">
    <source>
        <dbReference type="SAM" id="SignalP"/>
    </source>
</evidence>
<name>A0A0T5NP93_9RHOB</name>
<dbReference type="RefSeq" id="WP_057796481.1">
    <property type="nucleotide sequence ID" value="NZ_LAXJ01000027.1"/>
</dbReference>
<organism evidence="2 3">
    <name type="scientific">Roseovarius atlanticus</name>
    <dbReference type="NCBI Taxonomy" id="1641875"/>
    <lineage>
        <taxon>Bacteria</taxon>
        <taxon>Pseudomonadati</taxon>
        <taxon>Pseudomonadota</taxon>
        <taxon>Alphaproteobacteria</taxon>
        <taxon>Rhodobacterales</taxon>
        <taxon>Roseobacteraceae</taxon>
        <taxon>Roseovarius</taxon>
    </lineage>
</organism>
<feature type="chain" id="PRO_5006663762" evidence="1">
    <location>
        <begin position="23"/>
        <end position="198"/>
    </location>
</feature>
<evidence type="ECO:0000313" key="2">
    <source>
        <dbReference type="EMBL" id="KRS10759.1"/>
    </source>
</evidence>
<feature type="signal peptide" evidence="1">
    <location>
        <begin position="1"/>
        <end position="22"/>
    </location>
</feature>
<accession>A0A0T5NP93</accession>
<keyword evidence="3" id="KW-1185">Reference proteome</keyword>
<dbReference type="OrthoDB" id="7742414at2"/>
<dbReference type="AlphaFoldDB" id="A0A0T5NP93"/>
<dbReference type="Proteomes" id="UP000051295">
    <property type="component" value="Unassembled WGS sequence"/>
</dbReference>
<evidence type="ECO:0000313" key="3">
    <source>
        <dbReference type="Proteomes" id="UP000051295"/>
    </source>
</evidence>
<reference evidence="2 3" key="1">
    <citation type="submission" date="2015-04" db="EMBL/GenBank/DDBJ databases">
        <title>The draft genome sequence of Roseovarius sp.R12b.</title>
        <authorList>
            <person name="Li G."/>
            <person name="Lai Q."/>
            <person name="Shao Z."/>
            <person name="Yan P."/>
        </authorList>
    </citation>
    <scope>NUCLEOTIDE SEQUENCE [LARGE SCALE GENOMIC DNA]</scope>
    <source>
        <strain evidence="2 3">R12B</strain>
    </source>
</reference>